<evidence type="ECO:0000259" key="2">
    <source>
        <dbReference type="Pfam" id="PF18276"/>
    </source>
</evidence>
<sequence length="144" mass="16638">MSEDHVRVAEREQRIAEIQKENAEATVDFLTNKFTNVKLYDWISRVLESIYSFFLQQATSLAKLAVNQLVFERQEIPPDLIQDDYWGAVDDGGTIGTVQRTNRYGLTGSARLLRDIHQVDEYAFETNKRKLQLTKTISLSRLVK</sequence>
<evidence type="ECO:0000313" key="3">
    <source>
        <dbReference type="EMBL" id="MFC3885576.1"/>
    </source>
</evidence>
<reference evidence="4" key="1">
    <citation type="journal article" date="2019" name="Int. J. Syst. Evol. Microbiol.">
        <title>The Global Catalogue of Microorganisms (GCM) 10K type strain sequencing project: providing services to taxonomists for standard genome sequencing and annotation.</title>
        <authorList>
            <consortium name="The Broad Institute Genomics Platform"/>
            <consortium name="The Broad Institute Genome Sequencing Center for Infectious Disease"/>
            <person name="Wu L."/>
            <person name="Ma J."/>
        </authorList>
    </citation>
    <scope>NUCLEOTIDE SEQUENCE [LARGE SCALE GENOMIC DNA]</scope>
    <source>
        <strain evidence="4">CCUG 61889</strain>
    </source>
</reference>
<keyword evidence="1" id="KW-0175">Coiled coil</keyword>
<accession>A0ABV8B8P7</accession>
<dbReference type="RefSeq" id="WP_377918669.1">
    <property type="nucleotide sequence ID" value="NZ_JBHRZT010000072.1"/>
</dbReference>
<feature type="coiled-coil region" evidence="1">
    <location>
        <begin position="6"/>
        <end position="33"/>
    </location>
</feature>
<dbReference type="Pfam" id="PF18276">
    <property type="entry name" value="TcA_TcB_BD"/>
    <property type="match status" value="1"/>
</dbReference>
<evidence type="ECO:0000256" key="1">
    <source>
        <dbReference type="SAM" id="Coils"/>
    </source>
</evidence>
<keyword evidence="4" id="KW-1185">Reference proteome</keyword>
<dbReference type="EMBL" id="JBHRZT010000072">
    <property type="protein sequence ID" value="MFC3885576.1"/>
    <property type="molecule type" value="Genomic_DNA"/>
</dbReference>
<dbReference type="InterPro" id="IPR040840">
    <property type="entry name" value="TcA_TcB_BD"/>
</dbReference>
<name>A0ABV8B8P7_9BACI</name>
<protein>
    <recommendedName>
        <fullName evidence="2">Tc toxin complex TcA C-terminal TcB-binding domain-containing protein</fullName>
    </recommendedName>
</protein>
<gene>
    <name evidence="3" type="ORF">ACFOU2_19730</name>
</gene>
<organism evidence="3 4">
    <name type="scientific">Bacillus songklensis</name>
    <dbReference type="NCBI Taxonomy" id="1069116"/>
    <lineage>
        <taxon>Bacteria</taxon>
        <taxon>Bacillati</taxon>
        <taxon>Bacillota</taxon>
        <taxon>Bacilli</taxon>
        <taxon>Bacillales</taxon>
        <taxon>Bacillaceae</taxon>
        <taxon>Bacillus</taxon>
    </lineage>
</organism>
<dbReference type="Proteomes" id="UP001595752">
    <property type="component" value="Unassembled WGS sequence"/>
</dbReference>
<evidence type="ECO:0000313" key="4">
    <source>
        <dbReference type="Proteomes" id="UP001595752"/>
    </source>
</evidence>
<proteinExistence type="predicted"/>
<comment type="caution">
    <text evidence="3">The sequence shown here is derived from an EMBL/GenBank/DDBJ whole genome shotgun (WGS) entry which is preliminary data.</text>
</comment>
<feature type="domain" description="Tc toxin complex TcA C-terminal TcB-binding" evidence="2">
    <location>
        <begin position="3"/>
        <end position="141"/>
    </location>
</feature>